<accession>A0A6A6FUP9</accession>
<gene>
    <name evidence="2" type="ORF">CERZMDRAFT_81175</name>
</gene>
<name>A0A6A6FUP9_9PEZI</name>
<dbReference type="EMBL" id="ML992663">
    <property type="protein sequence ID" value="KAF2217235.1"/>
    <property type="molecule type" value="Genomic_DNA"/>
</dbReference>
<evidence type="ECO:0000313" key="3">
    <source>
        <dbReference type="Proteomes" id="UP000799539"/>
    </source>
</evidence>
<feature type="compositionally biased region" description="Polar residues" evidence="1">
    <location>
        <begin position="396"/>
        <end position="407"/>
    </location>
</feature>
<reference evidence="2" key="1">
    <citation type="journal article" date="2020" name="Stud. Mycol.">
        <title>101 Dothideomycetes genomes: a test case for predicting lifestyles and emergence of pathogens.</title>
        <authorList>
            <person name="Haridas S."/>
            <person name="Albert R."/>
            <person name="Binder M."/>
            <person name="Bloem J."/>
            <person name="Labutti K."/>
            <person name="Salamov A."/>
            <person name="Andreopoulos B."/>
            <person name="Baker S."/>
            <person name="Barry K."/>
            <person name="Bills G."/>
            <person name="Bluhm B."/>
            <person name="Cannon C."/>
            <person name="Castanera R."/>
            <person name="Culley D."/>
            <person name="Daum C."/>
            <person name="Ezra D."/>
            <person name="Gonzalez J."/>
            <person name="Henrissat B."/>
            <person name="Kuo A."/>
            <person name="Liang C."/>
            <person name="Lipzen A."/>
            <person name="Lutzoni F."/>
            <person name="Magnuson J."/>
            <person name="Mondo S."/>
            <person name="Nolan M."/>
            <person name="Ohm R."/>
            <person name="Pangilinan J."/>
            <person name="Park H.-J."/>
            <person name="Ramirez L."/>
            <person name="Alfaro M."/>
            <person name="Sun H."/>
            <person name="Tritt A."/>
            <person name="Yoshinaga Y."/>
            <person name="Zwiers L.-H."/>
            <person name="Turgeon B."/>
            <person name="Goodwin S."/>
            <person name="Spatafora J."/>
            <person name="Crous P."/>
            <person name="Grigoriev I."/>
        </authorList>
    </citation>
    <scope>NUCLEOTIDE SEQUENCE</scope>
    <source>
        <strain evidence="2">SCOH1-5</strain>
    </source>
</reference>
<dbReference type="AlphaFoldDB" id="A0A6A6FUP9"/>
<feature type="region of interest" description="Disordered" evidence="1">
    <location>
        <begin position="49"/>
        <end position="98"/>
    </location>
</feature>
<evidence type="ECO:0000313" key="2">
    <source>
        <dbReference type="EMBL" id="KAF2217235.1"/>
    </source>
</evidence>
<organism evidence="2 3">
    <name type="scientific">Cercospora zeae-maydis SCOH1-5</name>
    <dbReference type="NCBI Taxonomy" id="717836"/>
    <lineage>
        <taxon>Eukaryota</taxon>
        <taxon>Fungi</taxon>
        <taxon>Dikarya</taxon>
        <taxon>Ascomycota</taxon>
        <taxon>Pezizomycotina</taxon>
        <taxon>Dothideomycetes</taxon>
        <taxon>Dothideomycetidae</taxon>
        <taxon>Mycosphaerellales</taxon>
        <taxon>Mycosphaerellaceae</taxon>
        <taxon>Cercospora</taxon>
    </lineage>
</organism>
<feature type="region of interest" description="Disordered" evidence="1">
    <location>
        <begin position="110"/>
        <end position="144"/>
    </location>
</feature>
<feature type="compositionally biased region" description="Polar residues" evidence="1">
    <location>
        <begin position="122"/>
        <end position="142"/>
    </location>
</feature>
<feature type="compositionally biased region" description="Polar residues" evidence="1">
    <location>
        <begin position="317"/>
        <end position="334"/>
    </location>
</feature>
<protein>
    <submittedName>
        <fullName evidence="2">Uncharacterized protein</fullName>
    </submittedName>
</protein>
<evidence type="ECO:0000256" key="1">
    <source>
        <dbReference type="SAM" id="MobiDB-lite"/>
    </source>
</evidence>
<dbReference type="Proteomes" id="UP000799539">
    <property type="component" value="Unassembled WGS sequence"/>
</dbReference>
<feature type="compositionally biased region" description="Basic and acidic residues" evidence="1">
    <location>
        <begin position="337"/>
        <end position="351"/>
    </location>
</feature>
<feature type="compositionally biased region" description="Low complexity" evidence="1">
    <location>
        <begin position="372"/>
        <end position="387"/>
    </location>
</feature>
<sequence length="548" mass="59102">MIESAVKGIIQHGQETEAPNAGARLHPLAAPHGRTSQLSLCASGVLQPRRESTAASNCKPGFKESTQRGRKTPSSSESHNTVAIVSQTSSDPTDDGARSCLAHFSRRLNSGLGRAEKGPENVSDSQSNGLEEQTPTFTTQEAPSRVHRISNFDTTTSRGGPNSATTKMATPWRGKGMIHEYQFFDCATHGTTRWDPWGDGGQDRPASELHEHLRSIFVAGRNDQITWHKGTPPGFKRFQPPQHCQMQTHPLEELYPNEDSTPLKIGHAIVCLHVDNGVTTSPVEDQQAGEQLASDAEGENKEPAAQGKDIGAKPLPATSSTSVMPTSEPTQPLGSASRHDSEEMKSAEPKARAGKGKGKGRAVEQERGVEGAQAAPAAHMASSAVSSPTQAAGIDTSGTGHNWTPQGGHSAAVVAGPSSRPGAKPANLQVAWTSNMKLCLWVMEQASNPRLSGWKQRADVWNEVFKGDKIFKGNDSVLSRTNAVAVHKLRVQYTEREKANQKEDSLPPALQQWKEITEMDQAGQKFLDMQQKVQVAINTLNAENRWTA</sequence>
<feature type="region of interest" description="Disordered" evidence="1">
    <location>
        <begin position="285"/>
        <end position="424"/>
    </location>
</feature>
<dbReference type="OrthoDB" id="3648815at2759"/>
<proteinExistence type="predicted"/>
<keyword evidence="3" id="KW-1185">Reference proteome</keyword>
<feature type="compositionally biased region" description="Polar residues" evidence="1">
    <location>
        <begin position="72"/>
        <end position="91"/>
    </location>
</feature>